<name>A0AAW1GTA2_SAPOF</name>
<proteinExistence type="predicted"/>
<gene>
    <name evidence="2" type="ORF">RND81_13G027100</name>
</gene>
<accession>A0AAW1GTA2</accession>
<comment type="caution">
    <text evidence="2">The sequence shown here is derived from an EMBL/GenBank/DDBJ whole genome shotgun (WGS) entry which is preliminary data.</text>
</comment>
<sequence>MRKPNLSDDDRHRIVCLLFESCTNQKPAHGKVQEVAATFNVSRRSISTIWTAAKKQREQLLPINVRSKIAGKSGKHRIPCPVEEIMALDVSKRSTLKRLGLAIGHAPSTCRRWVKDGVIKSHTNAIKPDLTQDQKHLRLYFSVGKLVFDRLLRCLKFKDMSHVIHIDEKWFYMTKPSCKYYIGSNESEPYRSCKSKRYITKVMFLAAVSRPTYEDNGDVLFDGKLGIWPFTYQEPAKRNSKNRVAGTMVTKAIESVNKKVTKEMLINLLIPAIKQKWPASASKEITIQQDNAKPHLSGKEKDFIEAATSDGFNIKLTHQPAMSPDLNILDLGFFRSIQSLQDEKPAKNVVELVNNVQDAYERETVECLDNVWLSLQACMVEIMKMKGHNNYKLPHLRKAAQRRQGTLPRDLVVDEELVKECIQFLITCGLITDLGQLMLDLGIQVPF</sequence>
<dbReference type="Pfam" id="PF24964">
    <property type="entry name" value="DUF7769"/>
    <property type="match status" value="1"/>
</dbReference>
<dbReference type="AlphaFoldDB" id="A0AAW1GTA2"/>
<evidence type="ECO:0000313" key="3">
    <source>
        <dbReference type="Proteomes" id="UP001443914"/>
    </source>
</evidence>
<evidence type="ECO:0000259" key="1">
    <source>
        <dbReference type="Pfam" id="PF24964"/>
    </source>
</evidence>
<keyword evidence="3" id="KW-1185">Reference proteome</keyword>
<feature type="domain" description="DUF7769" evidence="1">
    <location>
        <begin position="6"/>
        <end position="59"/>
    </location>
</feature>
<dbReference type="PANTHER" id="PTHR47169">
    <property type="entry name" value="OS01G0541250 PROTEIN"/>
    <property type="match status" value="1"/>
</dbReference>
<protein>
    <recommendedName>
        <fullName evidence="1">DUF7769 domain-containing protein</fullName>
    </recommendedName>
</protein>
<dbReference type="InterPro" id="IPR056671">
    <property type="entry name" value="DUF7769"/>
</dbReference>
<dbReference type="PANTHER" id="PTHR47169:SF2">
    <property type="entry name" value="OS01G0541250 PROTEIN"/>
    <property type="match status" value="1"/>
</dbReference>
<reference evidence="2" key="1">
    <citation type="submission" date="2024-03" db="EMBL/GenBank/DDBJ databases">
        <title>WGS assembly of Saponaria officinalis var. Norfolk2.</title>
        <authorList>
            <person name="Jenkins J."/>
            <person name="Shu S."/>
            <person name="Grimwood J."/>
            <person name="Barry K."/>
            <person name="Goodstein D."/>
            <person name="Schmutz J."/>
            <person name="Leebens-Mack J."/>
            <person name="Osbourn A."/>
        </authorList>
    </citation>
    <scope>NUCLEOTIDE SEQUENCE [LARGE SCALE GENOMIC DNA]</scope>
    <source>
        <strain evidence="2">JIC</strain>
    </source>
</reference>
<dbReference type="EMBL" id="JBDFQZ010000013">
    <property type="protein sequence ID" value="KAK9667993.1"/>
    <property type="molecule type" value="Genomic_DNA"/>
</dbReference>
<dbReference type="GO" id="GO:0003676">
    <property type="term" value="F:nucleic acid binding"/>
    <property type="evidence" value="ECO:0007669"/>
    <property type="project" value="InterPro"/>
</dbReference>
<dbReference type="Gene3D" id="3.30.420.10">
    <property type="entry name" value="Ribonuclease H-like superfamily/Ribonuclease H"/>
    <property type="match status" value="1"/>
</dbReference>
<dbReference type="Proteomes" id="UP001443914">
    <property type="component" value="Unassembled WGS sequence"/>
</dbReference>
<dbReference type="InterPro" id="IPR036397">
    <property type="entry name" value="RNaseH_sf"/>
</dbReference>
<organism evidence="2 3">
    <name type="scientific">Saponaria officinalis</name>
    <name type="common">Common soapwort</name>
    <name type="synonym">Lychnis saponaria</name>
    <dbReference type="NCBI Taxonomy" id="3572"/>
    <lineage>
        <taxon>Eukaryota</taxon>
        <taxon>Viridiplantae</taxon>
        <taxon>Streptophyta</taxon>
        <taxon>Embryophyta</taxon>
        <taxon>Tracheophyta</taxon>
        <taxon>Spermatophyta</taxon>
        <taxon>Magnoliopsida</taxon>
        <taxon>eudicotyledons</taxon>
        <taxon>Gunneridae</taxon>
        <taxon>Pentapetalae</taxon>
        <taxon>Caryophyllales</taxon>
        <taxon>Caryophyllaceae</taxon>
        <taxon>Caryophylleae</taxon>
        <taxon>Saponaria</taxon>
    </lineage>
</organism>
<evidence type="ECO:0000313" key="2">
    <source>
        <dbReference type="EMBL" id="KAK9667993.1"/>
    </source>
</evidence>